<dbReference type="Pfam" id="PF02922">
    <property type="entry name" value="CBM_48"/>
    <property type="match status" value="1"/>
</dbReference>
<dbReference type="Gene3D" id="2.60.40.1130">
    <property type="entry name" value="Rab geranylgeranyltransferase alpha-subunit, insert domain"/>
    <property type="match status" value="1"/>
</dbReference>
<dbReference type="Pfam" id="PF11852">
    <property type="entry name" value="Pullul_strch_C"/>
    <property type="match status" value="1"/>
</dbReference>
<dbReference type="InterPro" id="IPR013780">
    <property type="entry name" value="Glyco_hydro_b"/>
</dbReference>
<feature type="region of interest" description="Disordered" evidence="2">
    <location>
        <begin position="1"/>
        <end position="33"/>
    </location>
</feature>
<dbReference type="PANTHER" id="PTHR43002">
    <property type="entry name" value="GLYCOGEN DEBRANCHING ENZYME"/>
    <property type="match status" value="1"/>
</dbReference>
<comment type="similarity">
    <text evidence="1">Belongs to the glycosyl hydrolase 13 family.</text>
</comment>
<dbReference type="InterPro" id="IPR013783">
    <property type="entry name" value="Ig-like_fold"/>
</dbReference>
<dbReference type="InterPro" id="IPR024561">
    <property type="entry name" value="Pullul_strch_C"/>
</dbReference>
<evidence type="ECO:0000259" key="3">
    <source>
        <dbReference type="Pfam" id="PF02922"/>
    </source>
</evidence>
<dbReference type="InterPro" id="IPR011839">
    <property type="entry name" value="Pullul_strch"/>
</dbReference>
<dbReference type="Proteomes" id="UP000231586">
    <property type="component" value="Unassembled WGS sequence"/>
</dbReference>
<dbReference type="GO" id="GO:0051060">
    <property type="term" value="F:pullulanase activity"/>
    <property type="evidence" value="ECO:0007669"/>
    <property type="project" value="InterPro"/>
</dbReference>
<feature type="compositionally biased region" description="Polar residues" evidence="2">
    <location>
        <begin position="847"/>
        <end position="856"/>
    </location>
</feature>
<feature type="compositionally biased region" description="Pro residues" evidence="2">
    <location>
        <begin position="8"/>
        <end position="18"/>
    </location>
</feature>
<keyword evidence="8" id="KW-1185">Reference proteome</keyword>
<reference evidence="7 8" key="1">
    <citation type="submission" date="2017-11" db="EMBL/GenBank/DDBJ databases">
        <title>Genomic Encyclopedia of Archaeal and Bacterial Type Strains, Phase II (KMG-II): From Individual Species to Whole Genera.</title>
        <authorList>
            <person name="Goeker M."/>
        </authorList>
    </citation>
    <scope>NUCLEOTIDE SEQUENCE [LARGE SCALE GENOMIC DNA]</scope>
    <source>
        <strain evidence="7 8">DSM 22413</strain>
    </source>
</reference>
<dbReference type="RefSeq" id="WP_100349661.1">
    <property type="nucleotide sequence ID" value="NZ_PGTZ01000007.1"/>
</dbReference>
<dbReference type="InterPro" id="IPR017853">
    <property type="entry name" value="GH"/>
</dbReference>
<dbReference type="CDD" id="cd11341">
    <property type="entry name" value="AmyAc_Pullulanase_LD-like"/>
    <property type="match status" value="1"/>
</dbReference>
<feature type="region of interest" description="Disordered" evidence="2">
    <location>
        <begin position="843"/>
        <end position="873"/>
    </location>
</feature>
<dbReference type="InterPro" id="IPR040671">
    <property type="entry name" value="Pullulanase_N2"/>
</dbReference>
<dbReference type="SUPFAM" id="SSF51445">
    <property type="entry name" value="(Trans)glycosidases"/>
    <property type="match status" value="1"/>
</dbReference>
<evidence type="ECO:0000256" key="1">
    <source>
        <dbReference type="ARBA" id="ARBA00008061"/>
    </source>
</evidence>
<feature type="domain" description="Alpha-1,6-glucosidases pullulanase-type C-terminal" evidence="4">
    <location>
        <begin position="1010"/>
        <end position="1170"/>
    </location>
</feature>
<dbReference type="NCBIfam" id="TIGR02103">
    <property type="entry name" value="pullul_strch"/>
    <property type="match status" value="1"/>
</dbReference>
<dbReference type="Pfam" id="PF17967">
    <property type="entry name" value="Pullulanase_N2"/>
    <property type="match status" value="1"/>
</dbReference>
<feature type="domain" description="Glycoside hydrolase family 13 N-terminal" evidence="3">
    <location>
        <begin position="418"/>
        <end position="512"/>
    </location>
</feature>
<dbReference type="InterPro" id="IPR054409">
    <property type="entry name" value="X25_BaPul-like"/>
</dbReference>
<dbReference type="SUPFAM" id="SSF81296">
    <property type="entry name" value="E set domains"/>
    <property type="match status" value="2"/>
</dbReference>
<feature type="domain" description="Pullulanase N2" evidence="5">
    <location>
        <begin position="276"/>
        <end position="407"/>
    </location>
</feature>
<dbReference type="InterPro" id="IPR004193">
    <property type="entry name" value="Glyco_hydro_13_N"/>
</dbReference>
<evidence type="ECO:0000259" key="4">
    <source>
        <dbReference type="Pfam" id="PF11852"/>
    </source>
</evidence>
<dbReference type="Gene3D" id="2.60.40.1180">
    <property type="entry name" value="Golgi alpha-mannosidase II"/>
    <property type="match status" value="1"/>
</dbReference>
<comment type="caution">
    <text evidence="7">The sequence shown here is derived from an EMBL/GenBank/DDBJ whole genome shotgun (WGS) entry which is preliminary data.</text>
</comment>
<dbReference type="Gene3D" id="3.20.20.80">
    <property type="entry name" value="Glycosidases"/>
    <property type="match status" value="1"/>
</dbReference>
<feature type="domain" description="Amylopullulanase X25" evidence="6">
    <location>
        <begin position="72"/>
        <end position="159"/>
    </location>
</feature>
<dbReference type="EMBL" id="PGTZ01000007">
    <property type="protein sequence ID" value="PJI94073.1"/>
    <property type="molecule type" value="Genomic_DNA"/>
</dbReference>
<proteinExistence type="inferred from homology"/>
<feature type="domain" description="Amylopullulanase X25" evidence="6">
    <location>
        <begin position="170"/>
        <end position="261"/>
    </location>
</feature>
<dbReference type="CDD" id="cd02860">
    <property type="entry name" value="E_set_Pullulanase"/>
    <property type="match status" value="1"/>
</dbReference>
<dbReference type="OrthoDB" id="9805159at2"/>
<evidence type="ECO:0000256" key="2">
    <source>
        <dbReference type="SAM" id="MobiDB-lite"/>
    </source>
</evidence>
<dbReference type="AlphaFoldDB" id="A0A2M8WT18"/>
<dbReference type="GO" id="GO:0005975">
    <property type="term" value="P:carbohydrate metabolic process"/>
    <property type="evidence" value="ECO:0007669"/>
    <property type="project" value="InterPro"/>
</dbReference>
<dbReference type="InterPro" id="IPR014756">
    <property type="entry name" value="Ig_E-set"/>
</dbReference>
<dbReference type="SUPFAM" id="SSF51011">
    <property type="entry name" value="Glycosyl hydrolase domain"/>
    <property type="match status" value="1"/>
</dbReference>
<evidence type="ECO:0000259" key="5">
    <source>
        <dbReference type="Pfam" id="PF17967"/>
    </source>
</evidence>
<protein>
    <submittedName>
        <fullName evidence="7">Pullulanase-type alpha-1,6-glucosidase</fullName>
    </submittedName>
</protein>
<gene>
    <name evidence="7" type="ORF">CLV34_1558</name>
</gene>
<name>A0A2M8WT18_9MICO</name>
<evidence type="ECO:0000313" key="7">
    <source>
        <dbReference type="EMBL" id="PJI94073.1"/>
    </source>
</evidence>
<evidence type="ECO:0000313" key="8">
    <source>
        <dbReference type="Proteomes" id="UP000231586"/>
    </source>
</evidence>
<dbReference type="Pfam" id="PF22058">
    <property type="entry name" value="X25_BaPul_like"/>
    <property type="match status" value="2"/>
</dbReference>
<evidence type="ECO:0000259" key="6">
    <source>
        <dbReference type="Pfam" id="PF22058"/>
    </source>
</evidence>
<dbReference type="CDD" id="cd12962">
    <property type="entry name" value="X25_BaPul_like"/>
    <property type="match status" value="2"/>
</dbReference>
<sequence>MSPARPSLTPPGTSPHPDGPARARTPLSDDRTAAGLRTRRLTAVLAGAALAVSPVLPAVAGAAAASADALLVTVPGSHQTEMGCASDWDPSCTASALAQRPDGDYSADFTIPAGSYDYKVAVGGTWDENYGAGGAAGGANISYTTSGGTVGFFYDPATHYAQSTASGPIVTAAGSFQSELGCSGDWAPDCLRSWLQDPDGDGVYTFTTTALPTGSYEVKATEGLGWDVNYGEGGAPGGANIAFSATAGKATTFAYDAATHVLTVTVADPPLPGTGQQRAQWVDATTLAWPAALLGGGEATDPSQQTWALHTAPTGGVSVQDGAVSLPDDGASYGLVRDARGLTAKQLKRFPALAGYTALHPVDSRGHALSRSTVERVLRGQLAVSQASADGTLSAFTGVQVPGVLDDLYAARATQRTLGATWTDQTRGPRGTRTTTPDLAVWAPTARDVDLLLWDAGATGEPRRVPAVRRSDGAWTVHGAPSWQGKEYLWDVRVYVPGTGTVEDNQVTDPYSVALTTGSTRTVLVDLDDPALAPKQWRTTASPTIDDPAQRTIYELSVRDFSATDTTVPAALRGTYDAFATSSAGTKHLRDLAAAGLNTVHLQPTFDFSSVPEDRAAQRSPDCDLASYPADSDQQQTCVTAVAADDAFNWGYDPLHYAAPEGSYAVHPDGASRTTEFRTMVGALHADGLQVVLDQVFNHTSAAGQDARSVLDRVVPGYYQRLDANGNVYTATCCSDTATEHAMMNKLMVDSVVLWAKEYRVDGFRFDLMAFHSVQTMTDVRKALDRLTLRRDGVDGKAVYLYGEGWNFGEVADDALFTQASQGQLGGTGIGTFSDRLRDAVRGGSPVDSSTVRQQGYGSGLAGAPNGDASNGDAAAQAARLGHDEDLVKLGLAGNLADFSFTTSDGTVKKGSAIDYDGQPAGYADEPDEVVSYVDAHDNQSLFDTLTTKLPQSTTMADRVRMQDLSLATATLSQSPSLWLAGSDLLRSKSLDGNSYDSGDWFNAIDWSGRTNGFAKGLPPEADNGAQWPLMKTLLADPALDPAPADIARSTAVAQDVLRLKRSTDLFSLGSAAQIEKKVTFPVTSTPGVVTMRIDDTRGKDADRALDGVLVVFNAGTTTATERVAGLAGTRLTLSPVQARGADPVVRQTTWDDRTGTVTVPARSFAVLVQPSGRR</sequence>
<organism evidence="7 8">
    <name type="scientific">Luteimicrobium subarcticum</name>
    <dbReference type="NCBI Taxonomy" id="620910"/>
    <lineage>
        <taxon>Bacteria</taxon>
        <taxon>Bacillati</taxon>
        <taxon>Actinomycetota</taxon>
        <taxon>Actinomycetes</taxon>
        <taxon>Micrococcales</taxon>
        <taxon>Luteimicrobium</taxon>
    </lineage>
</organism>
<feature type="compositionally biased region" description="Low complexity" evidence="2">
    <location>
        <begin position="862"/>
        <end position="873"/>
    </location>
</feature>
<dbReference type="Gene3D" id="2.60.40.10">
    <property type="entry name" value="Immunoglobulins"/>
    <property type="match status" value="3"/>
</dbReference>
<accession>A0A2M8WT18</accession>